<evidence type="ECO:0000313" key="3">
    <source>
        <dbReference type="Proteomes" id="UP001596147"/>
    </source>
</evidence>
<gene>
    <name evidence="2" type="ORF">ACFPM4_12550</name>
</gene>
<dbReference type="InterPro" id="IPR045509">
    <property type="entry name" value="HD_assoc_2"/>
</dbReference>
<evidence type="ECO:0000313" key="2">
    <source>
        <dbReference type="EMBL" id="MFC5465573.1"/>
    </source>
</evidence>
<dbReference type="Gene3D" id="1.10.3210.10">
    <property type="entry name" value="Hypothetical protein af1432"/>
    <property type="match status" value="1"/>
</dbReference>
<dbReference type="Pfam" id="PF19276">
    <property type="entry name" value="HD_assoc_2"/>
    <property type="match status" value="1"/>
</dbReference>
<feature type="domain" description="HD/PDEase" evidence="1">
    <location>
        <begin position="54"/>
        <end position="262"/>
    </location>
</feature>
<dbReference type="InterPro" id="IPR003607">
    <property type="entry name" value="HD/PDEase_dom"/>
</dbReference>
<dbReference type="Proteomes" id="UP001596147">
    <property type="component" value="Unassembled WGS sequence"/>
</dbReference>
<organism evidence="2 3">
    <name type="scientific">Lederbergia graminis</name>
    <dbReference type="NCBI Taxonomy" id="735518"/>
    <lineage>
        <taxon>Bacteria</taxon>
        <taxon>Bacillati</taxon>
        <taxon>Bacillota</taxon>
        <taxon>Bacilli</taxon>
        <taxon>Bacillales</taxon>
        <taxon>Bacillaceae</taxon>
        <taxon>Lederbergia</taxon>
    </lineage>
</organism>
<dbReference type="SUPFAM" id="SSF109604">
    <property type="entry name" value="HD-domain/PDEase-like"/>
    <property type="match status" value="1"/>
</dbReference>
<dbReference type="CDD" id="cd00077">
    <property type="entry name" value="HDc"/>
    <property type="match status" value="1"/>
</dbReference>
<sequence length="513" mass="60358">MLFYSDKLNKSILDPIHGLIRMTDEEMKIISHRLFNRLRRIRQNTFLYNVFPSANHTRFEHSIGVMHLASEMFLNAFHNASTHKNKQAKYKIKGNANILSIEMVQNFEMLFFDLRIAALMHDIGHGPMSHLFDKFAPANKDFFEMIRNNDGLTIDNQNLGTYLVDALERLVIKNSNLDHHVEHEFVSYYFALIVLKDLNFSANRIKRILSIMNSDLELSRIEIESEGKVIDILPFLNHIVAGAPLDCDRMDYLLRDSYFSGVKYGTYDLHRLLKSLLPFIDFKNGIVRLGIKKSGLPAIENFIQARYELFKQVYFHKTNQACNTMLSEATEKLREENYKFIECDSAEGFFNRYIELSDEQFLIDVKNNLQGENERTIDDLMNRRLWKRVIEVHPEKGRERKEDIHDILKDAKNFVLEKYDYPKYVIGTNFLSDNPLKDLENEKAVLLRKDENENYTIAGYEHWVRESKIFKALASNYQIGRIYMRVDTNDQNAKDQFRKIKIDLAKMLHEKKP</sequence>
<name>A0ABW0LIV5_9BACI</name>
<dbReference type="InterPro" id="IPR050135">
    <property type="entry name" value="dGTPase-like"/>
</dbReference>
<dbReference type="SMART" id="SM00471">
    <property type="entry name" value="HDc"/>
    <property type="match status" value="1"/>
</dbReference>
<proteinExistence type="predicted"/>
<dbReference type="EMBL" id="JBHSMC010000015">
    <property type="protein sequence ID" value="MFC5465573.1"/>
    <property type="molecule type" value="Genomic_DNA"/>
</dbReference>
<keyword evidence="3" id="KW-1185">Reference proteome</keyword>
<evidence type="ECO:0000259" key="1">
    <source>
        <dbReference type="SMART" id="SM00471"/>
    </source>
</evidence>
<protein>
    <submittedName>
        <fullName evidence="2">HD domain-containing protein</fullName>
    </submittedName>
</protein>
<dbReference type="PANTHER" id="PTHR11373:SF4">
    <property type="entry name" value="DEOXYNUCLEOSIDE TRIPHOSPHATE TRIPHOSPHOHYDROLASE SAMHD1"/>
    <property type="match status" value="1"/>
</dbReference>
<dbReference type="PANTHER" id="PTHR11373">
    <property type="entry name" value="DEOXYNUCLEOSIDE TRIPHOSPHATE TRIPHOSPHOHYDROLASE"/>
    <property type="match status" value="1"/>
</dbReference>
<comment type="caution">
    <text evidence="2">The sequence shown here is derived from an EMBL/GenBank/DDBJ whole genome shotgun (WGS) entry which is preliminary data.</text>
</comment>
<dbReference type="RefSeq" id="WP_382352193.1">
    <property type="nucleotide sequence ID" value="NZ_JBHSMC010000015.1"/>
</dbReference>
<accession>A0ABW0LIV5</accession>
<reference evidence="3" key="1">
    <citation type="journal article" date="2019" name="Int. J. Syst. Evol. Microbiol.">
        <title>The Global Catalogue of Microorganisms (GCM) 10K type strain sequencing project: providing services to taxonomists for standard genome sequencing and annotation.</title>
        <authorList>
            <consortium name="The Broad Institute Genomics Platform"/>
            <consortium name="The Broad Institute Genome Sequencing Center for Infectious Disease"/>
            <person name="Wu L."/>
            <person name="Ma J."/>
        </authorList>
    </citation>
    <scope>NUCLEOTIDE SEQUENCE [LARGE SCALE GENOMIC DNA]</scope>
    <source>
        <strain evidence="3">CGMCC 1.12237</strain>
    </source>
</reference>